<keyword evidence="4 7" id="KW-0560">Oxidoreductase</keyword>
<protein>
    <submittedName>
        <fullName evidence="7">3-phenylpropionate/trans-cinnamate dioxygenase ferredoxin reductase subunit</fullName>
        <ecNumber evidence="7">1.18.1.3</ecNumber>
    </submittedName>
</protein>
<keyword evidence="7" id="KW-0223">Dioxygenase</keyword>
<name>A0A840AUE0_9HYPH</name>
<dbReference type="SUPFAM" id="SSF55424">
    <property type="entry name" value="FAD/NAD-linked reductases, dimerisation (C-terminal) domain"/>
    <property type="match status" value="1"/>
</dbReference>
<reference evidence="7 8" key="1">
    <citation type="submission" date="2020-08" db="EMBL/GenBank/DDBJ databases">
        <title>Genomic Encyclopedia of Type Strains, Phase IV (KMG-IV): sequencing the most valuable type-strain genomes for metagenomic binning, comparative biology and taxonomic classification.</title>
        <authorList>
            <person name="Goeker M."/>
        </authorList>
    </citation>
    <scope>NUCLEOTIDE SEQUENCE [LARGE SCALE GENOMIC DNA]</scope>
    <source>
        <strain evidence="7 8">DSM 25966</strain>
    </source>
</reference>
<dbReference type="AlphaFoldDB" id="A0A840AUE0"/>
<dbReference type="RefSeq" id="WP_183400971.1">
    <property type="nucleotide sequence ID" value="NZ_JACIDS010000006.1"/>
</dbReference>
<dbReference type="PRINTS" id="PR00368">
    <property type="entry name" value="FADPNR"/>
</dbReference>
<evidence type="ECO:0000256" key="2">
    <source>
        <dbReference type="ARBA" id="ARBA00022630"/>
    </source>
</evidence>
<dbReference type="GO" id="GO:0016651">
    <property type="term" value="F:oxidoreductase activity, acting on NAD(P)H"/>
    <property type="evidence" value="ECO:0007669"/>
    <property type="project" value="TreeGrafter"/>
</dbReference>
<evidence type="ECO:0000259" key="5">
    <source>
        <dbReference type="Pfam" id="PF07992"/>
    </source>
</evidence>
<dbReference type="InterPro" id="IPR028202">
    <property type="entry name" value="Reductase_C"/>
</dbReference>
<dbReference type="GO" id="GO:0005737">
    <property type="term" value="C:cytoplasm"/>
    <property type="evidence" value="ECO:0007669"/>
    <property type="project" value="TreeGrafter"/>
</dbReference>
<dbReference type="NCBIfam" id="NF042949">
    <property type="entry name" value="3PPDioc_HcaD"/>
    <property type="match status" value="1"/>
</dbReference>
<dbReference type="Pfam" id="PF07992">
    <property type="entry name" value="Pyr_redox_2"/>
    <property type="match status" value="1"/>
</dbReference>
<dbReference type="InterPro" id="IPR050446">
    <property type="entry name" value="FAD-oxidoreductase/Apoptosis"/>
</dbReference>
<dbReference type="Gene3D" id="3.30.390.30">
    <property type="match status" value="1"/>
</dbReference>
<organism evidence="7 8">
    <name type="scientific">Kaistia hirudinis</name>
    <dbReference type="NCBI Taxonomy" id="1293440"/>
    <lineage>
        <taxon>Bacteria</taxon>
        <taxon>Pseudomonadati</taxon>
        <taxon>Pseudomonadota</taxon>
        <taxon>Alphaproteobacteria</taxon>
        <taxon>Hyphomicrobiales</taxon>
        <taxon>Kaistiaceae</taxon>
        <taxon>Kaistia</taxon>
    </lineage>
</organism>
<keyword evidence="2" id="KW-0285">Flavoprotein</keyword>
<dbReference type="InterPro" id="IPR016156">
    <property type="entry name" value="FAD/NAD-linked_Rdtase_dimer_sf"/>
</dbReference>
<keyword evidence="3" id="KW-0274">FAD</keyword>
<dbReference type="Pfam" id="PF14759">
    <property type="entry name" value="Reductase_C"/>
    <property type="match status" value="1"/>
</dbReference>
<keyword evidence="8" id="KW-1185">Reference proteome</keyword>
<dbReference type="PANTHER" id="PTHR43557">
    <property type="entry name" value="APOPTOSIS-INDUCING FACTOR 1"/>
    <property type="match status" value="1"/>
</dbReference>
<evidence type="ECO:0000256" key="4">
    <source>
        <dbReference type="ARBA" id="ARBA00023002"/>
    </source>
</evidence>
<evidence type="ECO:0000259" key="6">
    <source>
        <dbReference type="Pfam" id="PF14759"/>
    </source>
</evidence>
<dbReference type="SUPFAM" id="SSF51905">
    <property type="entry name" value="FAD/NAD(P)-binding domain"/>
    <property type="match status" value="2"/>
</dbReference>
<dbReference type="PANTHER" id="PTHR43557:SF2">
    <property type="entry name" value="RIESKE DOMAIN-CONTAINING PROTEIN-RELATED"/>
    <property type="match status" value="1"/>
</dbReference>
<evidence type="ECO:0000313" key="8">
    <source>
        <dbReference type="Proteomes" id="UP000553963"/>
    </source>
</evidence>
<dbReference type="Gene3D" id="3.50.50.60">
    <property type="entry name" value="FAD/NAD(P)-binding domain"/>
    <property type="match status" value="2"/>
</dbReference>
<dbReference type="PRINTS" id="PR00411">
    <property type="entry name" value="PNDRDTASEI"/>
</dbReference>
<accession>A0A840AUE0</accession>
<dbReference type="GO" id="GO:0051213">
    <property type="term" value="F:dioxygenase activity"/>
    <property type="evidence" value="ECO:0007669"/>
    <property type="project" value="UniProtKB-KW"/>
</dbReference>
<dbReference type="EC" id="1.18.1.3" evidence="7"/>
<dbReference type="GO" id="GO:0008860">
    <property type="term" value="F:ferredoxin-NAD+ reductase activity"/>
    <property type="evidence" value="ECO:0007669"/>
    <property type="project" value="UniProtKB-EC"/>
</dbReference>
<dbReference type="InterPro" id="IPR036188">
    <property type="entry name" value="FAD/NAD-bd_sf"/>
</dbReference>
<sequence>MNAHQHPDPVGHPSADDRRSFVIVGGGQTGAVAAIALRDEGFAGRIILVGEEPHLPYERPPLSKDVLIQPERAKVTIHDAGVYADRAIETRLGRRAAAIDRGARILTLDDGEAIAYDRLLIATGARPRPYPLLDALGAGVFTMRTLGDAEALRAAIGPGKRLLVVGGGVIGLEVAASATVLGASVTVIERGDRLMARAAPQPLADVLMALHRARGVTFAFGAALARAEREAGGGFVLTCEDGRSFEGDVIVYGIGVALNTELAAAAGLAVDNGIVTDEYGRTSDPAIFAAGDVAHQWRPVLGRHVRQETWQNARVQGAAVAAAMVRDVPCADELPWYWTDQYESNFQVAGSPEAADWIRRGDDAAARYTLFGVTDGRIVGAVTVDNGREMRPAKDLIASGRVIADLDALRDPKQDLRKLAAALR</sequence>
<dbReference type="InterPro" id="IPR053382">
    <property type="entry name" value="Ring-hydroxylating_dioxygenase"/>
</dbReference>
<dbReference type="InterPro" id="IPR023753">
    <property type="entry name" value="FAD/NAD-binding_dom"/>
</dbReference>
<feature type="domain" description="FAD/NAD(P)-binding" evidence="5">
    <location>
        <begin position="21"/>
        <end position="317"/>
    </location>
</feature>
<evidence type="ECO:0000313" key="7">
    <source>
        <dbReference type="EMBL" id="MBB3933302.1"/>
    </source>
</evidence>
<dbReference type="EMBL" id="JACIDS010000006">
    <property type="protein sequence ID" value="MBB3933302.1"/>
    <property type="molecule type" value="Genomic_DNA"/>
</dbReference>
<gene>
    <name evidence="7" type="ORF">GGR25_004375</name>
</gene>
<evidence type="ECO:0000256" key="3">
    <source>
        <dbReference type="ARBA" id="ARBA00022827"/>
    </source>
</evidence>
<evidence type="ECO:0000256" key="1">
    <source>
        <dbReference type="ARBA" id="ARBA00001974"/>
    </source>
</evidence>
<dbReference type="Proteomes" id="UP000553963">
    <property type="component" value="Unassembled WGS sequence"/>
</dbReference>
<comment type="cofactor">
    <cofactor evidence="1">
        <name>FAD</name>
        <dbReference type="ChEBI" id="CHEBI:57692"/>
    </cofactor>
</comment>
<comment type="caution">
    <text evidence="7">The sequence shown here is derived from an EMBL/GenBank/DDBJ whole genome shotgun (WGS) entry which is preliminary data.</text>
</comment>
<feature type="domain" description="Reductase C-terminal" evidence="6">
    <location>
        <begin position="336"/>
        <end position="420"/>
    </location>
</feature>
<proteinExistence type="predicted"/>